<evidence type="ECO:0000313" key="1">
    <source>
        <dbReference type="EMBL" id="CAJ72328.1"/>
    </source>
</evidence>
<accession>Q1PZ25</accession>
<dbReference type="InterPro" id="IPR027417">
    <property type="entry name" value="P-loop_NTPase"/>
</dbReference>
<dbReference type="EMBL" id="CT573072">
    <property type="protein sequence ID" value="CAJ72328.1"/>
    <property type="molecule type" value="Genomic_DNA"/>
</dbReference>
<proteinExistence type="predicted"/>
<dbReference type="Pfam" id="PF01202">
    <property type="entry name" value="SKI"/>
    <property type="match status" value="1"/>
</dbReference>
<protein>
    <submittedName>
        <fullName evidence="1">Similar to shikimate kinase</fullName>
        <ecNumber evidence="1">2.7.1.71</ecNumber>
    </submittedName>
</protein>
<gene>
    <name evidence="1" type="primary">AroK</name>
    <name evidence="1" type="ORF">kustd1583</name>
</gene>
<dbReference type="GO" id="GO:0004765">
    <property type="term" value="F:shikimate kinase activity"/>
    <property type="evidence" value="ECO:0007669"/>
    <property type="project" value="UniProtKB-EC"/>
</dbReference>
<reference evidence="1" key="1">
    <citation type="journal article" date="2006" name="Nature">
        <title>Deciphering the evolution and metabolism of an anammox bacterium from a community genome.</title>
        <authorList>
            <person name="Strous M."/>
            <person name="Pelletier E."/>
            <person name="Mangenot S."/>
            <person name="Rattei T."/>
            <person name="Lehner A."/>
            <person name="Taylor M.W."/>
            <person name="Horn M."/>
            <person name="Daims H."/>
            <person name="Bartol-Mavel D."/>
            <person name="Wincker P."/>
            <person name="Barbe V."/>
            <person name="Fonknechten N."/>
            <person name="Vallenet D."/>
            <person name="Segurens B."/>
            <person name="Schenowitz-Truong C."/>
            <person name="Medigue C."/>
            <person name="Collingro A."/>
            <person name="Snel B."/>
            <person name="Dutilh B.E."/>
            <person name="OpDenCamp H.J.M."/>
            <person name="vanDerDrift C."/>
            <person name="Cirpus I."/>
            <person name="vanDePas-Schoonen K.T."/>
            <person name="Harhangi H.R."/>
            <person name="vanNiftrik L."/>
            <person name="Schmid M."/>
            <person name="Keltjens J."/>
            <person name="vanDeVossenberg J."/>
            <person name="Kartal B."/>
            <person name="Meier H."/>
            <person name="Frishman D."/>
            <person name="Huynen M.A."/>
            <person name="Mewes H."/>
            <person name="Weissenbach J."/>
            <person name="Jetten M.S.M."/>
            <person name="Wagner M."/>
            <person name="LePaslier D."/>
        </authorList>
    </citation>
    <scope>NUCLEOTIDE SEQUENCE</scope>
</reference>
<name>Q1PZ25_KUEST</name>
<dbReference type="AlphaFoldDB" id="Q1PZ25"/>
<dbReference type="InterPro" id="IPR031322">
    <property type="entry name" value="Shikimate/glucono_kinase"/>
</dbReference>
<dbReference type="SUPFAM" id="SSF52540">
    <property type="entry name" value="P-loop containing nucleoside triphosphate hydrolases"/>
    <property type="match status" value="1"/>
</dbReference>
<keyword evidence="1" id="KW-0418">Kinase</keyword>
<dbReference type="EC" id="2.7.1.71" evidence="1"/>
<keyword evidence="1" id="KW-0808">Transferase</keyword>
<reference evidence="1" key="2">
    <citation type="submission" date="2006-01" db="EMBL/GenBank/DDBJ databases">
        <authorList>
            <person name="Genoscope"/>
        </authorList>
    </citation>
    <scope>NUCLEOTIDE SEQUENCE</scope>
</reference>
<organism evidence="1">
    <name type="scientific">Kuenenia stuttgartiensis</name>
    <dbReference type="NCBI Taxonomy" id="174633"/>
    <lineage>
        <taxon>Bacteria</taxon>
        <taxon>Pseudomonadati</taxon>
        <taxon>Planctomycetota</taxon>
        <taxon>Candidatus Brocadiia</taxon>
        <taxon>Candidatus Brocadiales</taxon>
        <taxon>Candidatus Brocadiaceae</taxon>
        <taxon>Candidatus Kuenenia</taxon>
    </lineage>
</organism>
<dbReference type="Gene3D" id="3.40.50.300">
    <property type="entry name" value="P-loop containing nucleotide triphosphate hydrolases"/>
    <property type="match status" value="1"/>
</dbReference>
<sequence length="149" mass="17000">MFRISYFVFRIFYFLISDVCTTENPQWGEIPVRVFLTGVGCVGKTTTGRALADLLCVKFFDVDDEIETFFEISIERLQARFLTVHSFRNEAAKALIHLLNRPDSRNSVIALPPSGLMGGYLRAVKKSDGLSLYYTTRRRISWRESGSTT</sequence>